<name>A0A9K3DI68_HELAN</name>
<evidence type="ECO:0000313" key="1">
    <source>
        <dbReference type="EMBL" id="KAF5755917.1"/>
    </source>
</evidence>
<accession>A0A9K3DI68</accession>
<organism evidence="1 2">
    <name type="scientific">Helianthus annuus</name>
    <name type="common">Common sunflower</name>
    <dbReference type="NCBI Taxonomy" id="4232"/>
    <lineage>
        <taxon>Eukaryota</taxon>
        <taxon>Viridiplantae</taxon>
        <taxon>Streptophyta</taxon>
        <taxon>Embryophyta</taxon>
        <taxon>Tracheophyta</taxon>
        <taxon>Spermatophyta</taxon>
        <taxon>Magnoliopsida</taxon>
        <taxon>eudicotyledons</taxon>
        <taxon>Gunneridae</taxon>
        <taxon>Pentapetalae</taxon>
        <taxon>asterids</taxon>
        <taxon>campanulids</taxon>
        <taxon>Asterales</taxon>
        <taxon>Asteraceae</taxon>
        <taxon>Asteroideae</taxon>
        <taxon>Heliantheae alliance</taxon>
        <taxon>Heliantheae</taxon>
        <taxon>Helianthus</taxon>
    </lineage>
</organism>
<protein>
    <submittedName>
        <fullName evidence="1">Uncharacterized protein</fullName>
    </submittedName>
</protein>
<keyword evidence="2" id="KW-1185">Reference proteome</keyword>
<dbReference type="AlphaFoldDB" id="A0A9K3DI68"/>
<dbReference type="Proteomes" id="UP000215914">
    <property type="component" value="Unassembled WGS sequence"/>
</dbReference>
<reference evidence="1" key="2">
    <citation type="submission" date="2020-06" db="EMBL/GenBank/DDBJ databases">
        <title>Helianthus annuus Genome sequencing and assembly Release 2.</title>
        <authorList>
            <person name="Gouzy J."/>
            <person name="Langlade N."/>
            <person name="Munos S."/>
        </authorList>
    </citation>
    <scope>NUCLEOTIDE SEQUENCE</scope>
    <source>
        <tissue evidence="1">Leaves</tissue>
    </source>
</reference>
<proteinExistence type="predicted"/>
<sequence>MDPLYFIFSHSSFTTLKKHSCSSVSLLSPPPRSFLSSTKSHQSTIIHSI</sequence>
<comment type="caution">
    <text evidence="1">The sequence shown here is derived from an EMBL/GenBank/DDBJ whole genome shotgun (WGS) entry which is preliminary data.</text>
</comment>
<gene>
    <name evidence="1" type="ORF">HanXRQr2_Chr17g0808431</name>
</gene>
<reference evidence="1" key="1">
    <citation type="journal article" date="2017" name="Nature">
        <title>The sunflower genome provides insights into oil metabolism, flowering and Asterid evolution.</title>
        <authorList>
            <person name="Badouin H."/>
            <person name="Gouzy J."/>
            <person name="Grassa C.J."/>
            <person name="Murat F."/>
            <person name="Staton S.E."/>
            <person name="Cottret L."/>
            <person name="Lelandais-Briere C."/>
            <person name="Owens G.L."/>
            <person name="Carrere S."/>
            <person name="Mayjonade B."/>
            <person name="Legrand L."/>
            <person name="Gill N."/>
            <person name="Kane N.C."/>
            <person name="Bowers J.E."/>
            <person name="Hubner S."/>
            <person name="Bellec A."/>
            <person name="Berard A."/>
            <person name="Berges H."/>
            <person name="Blanchet N."/>
            <person name="Boniface M.C."/>
            <person name="Brunel D."/>
            <person name="Catrice O."/>
            <person name="Chaidir N."/>
            <person name="Claudel C."/>
            <person name="Donnadieu C."/>
            <person name="Faraut T."/>
            <person name="Fievet G."/>
            <person name="Helmstetter N."/>
            <person name="King M."/>
            <person name="Knapp S.J."/>
            <person name="Lai Z."/>
            <person name="Le Paslier M.C."/>
            <person name="Lippi Y."/>
            <person name="Lorenzon L."/>
            <person name="Mandel J.R."/>
            <person name="Marage G."/>
            <person name="Marchand G."/>
            <person name="Marquand E."/>
            <person name="Bret-Mestries E."/>
            <person name="Morien E."/>
            <person name="Nambeesan S."/>
            <person name="Nguyen T."/>
            <person name="Pegot-Espagnet P."/>
            <person name="Pouilly N."/>
            <person name="Raftis F."/>
            <person name="Sallet E."/>
            <person name="Schiex T."/>
            <person name="Thomas J."/>
            <person name="Vandecasteele C."/>
            <person name="Vares D."/>
            <person name="Vear F."/>
            <person name="Vautrin S."/>
            <person name="Crespi M."/>
            <person name="Mangin B."/>
            <person name="Burke J.M."/>
            <person name="Salse J."/>
            <person name="Munos S."/>
            <person name="Vincourt P."/>
            <person name="Rieseberg L.H."/>
            <person name="Langlade N.B."/>
        </authorList>
    </citation>
    <scope>NUCLEOTIDE SEQUENCE</scope>
    <source>
        <tissue evidence="1">Leaves</tissue>
    </source>
</reference>
<dbReference type="EMBL" id="MNCJ02000332">
    <property type="protein sequence ID" value="KAF5755917.1"/>
    <property type="molecule type" value="Genomic_DNA"/>
</dbReference>
<dbReference type="Gramene" id="mRNA:HanXRQr2_Chr17g0808431">
    <property type="protein sequence ID" value="CDS:HanXRQr2_Chr17g0808431.1"/>
    <property type="gene ID" value="HanXRQr2_Chr17g0808431"/>
</dbReference>
<evidence type="ECO:0000313" key="2">
    <source>
        <dbReference type="Proteomes" id="UP000215914"/>
    </source>
</evidence>